<dbReference type="EMBL" id="JBEXAC010000002">
    <property type="protein sequence ID" value="MET6999682.1"/>
    <property type="molecule type" value="Genomic_DNA"/>
</dbReference>
<feature type="chain" id="PRO_5045335560" description="PepSY-like beta-lactamase-inhibitor" evidence="1">
    <location>
        <begin position="21"/>
        <end position="155"/>
    </location>
</feature>
<dbReference type="RefSeq" id="WP_354662245.1">
    <property type="nucleotide sequence ID" value="NZ_JBEXAC010000002.1"/>
</dbReference>
<feature type="signal peptide" evidence="1">
    <location>
        <begin position="1"/>
        <end position="20"/>
    </location>
</feature>
<sequence length="155" mass="16880">MKKLTLIFCAVLITSGITFAQHKKSGKSSKHTTAKKIEAPAPVKDAFQQNFAGTTDAKWTKTSSGNWLASFLNENVKTIAEYNADGSWIATRSEYTAENIPESVAGTLKTKYPEATIKDGWKIQRADVAAYYKVNIQSNGTDKAVLLNDAGTVTE</sequence>
<evidence type="ECO:0008006" key="4">
    <source>
        <dbReference type="Google" id="ProtNLM"/>
    </source>
</evidence>
<organism evidence="2 3">
    <name type="scientific">Chitinophaga defluvii</name>
    <dbReference type="NCBI Taxonomy" id="3163343"/>
    <lineage>
        <taxon>Bacteria</taxon>
        <taxon>Pseudomonadati</taxon>
        <taxon>Bacteroidota</taxon>
        <taxon>Chitinophagia</taxon>
        <taxon>Chitinophagales</taxon>
        <taxon>Chitinophagaceae</taxon>
        <taxon>Chitinophaga</taxon>
    </lineage>
</organism>
<comment type="caution">
    <text evidence="2">The sequence shown here is derived from an EMBL/GenBank/DDBJ whole genome shotgun (WGS) entry which is preliminary data.</text>
</comment>
<accession>A0ABV2TAM5</accession>
<dbReference type="SUPFAM" id="SSF160574">
    <property type="entry name" value="BT0923-like"/>
    <property type="match status" value="1"/>
</dbReference>
<evidence type="ECO:0000256" key="1">
    <source>
        <dbReference type="SAM" id="SignalP"/>
    </source>
</evidence>
<keyword evidence="3" id="KW-1185">Reference proteome</keyword>
<reference evidence="2 3" key="1">
    <citation type="submission" date="2024-06" db="EMBL/GenBank/DDBJ databases">
        <title>Chitinophaga defluvii sp. nov., isolated from municipal sewage.</title>
        <authorList>
            <person name="Zhang L."/>
        </authorList>
    </citation>
    <scope>NUCLEOTIDE SEQUENCE [LARGE SCALE GENOMIC DNA]</scope>
    <source>
        <strain evidence="2 3">H8</strain>
    </source>
</reference>
<protein>
    <recommendedName>
        <fullName evidence="4">PepSY-like beta-lactamase-inhibitor</fullName>
    </recommendedName>
</protein>
<evidence type="ECO:0000313" key="3">
    <source>
        <dbReference type="Proteomes" id="UP001549749"/>
    </source>
</evidence>
<proteinExistence type="predicted"/>
<dbReference type="Gene3D" id="3.10.450.360">
    <property type="match status" value="1"/>
</dbReference>
<dbReference type="Proteomes" id="UP001549749">
    <property type="component" value="Unassembled WGS sequence"/>
</dbReference>
<name>A0ABV2TAM5_9BACT</name>
<evidence type="ECO:0000313" key="2">
    <source>
        <dbReference type="EMBL" id="MET6999682.1"/>
    </source>
</evidence>
<keyword evidence="1" id="KW-0732">Signal</keyword>
<gene>
    <name evidence="2" type="ORF">ABR189_19995</name>
</gene>